<dbReference type="RefSeq" id="WP_161820213.1">
    <property type="nucleotide sequence ID" value="NZ_JAACJS010000015.1"/>
</dbReference>
<evidence type="ECO:0000256" key="3">
    <source>
        <dbReference type="ARBA" id="ARBA00022840"/>
    </source>
</evidence>
<sequence>MTAPFPHTYPCGDSALTVVLGDGISADTHQKVMALFACIKKDPPAGLRDVIPAYHSLTLVYDVVVLKKKDPSLHAYEQMRSYVDAALQKTSDVNRTSRTVNIPVCYDASLAPDLGSLAASHGIAVEEVIRLHTSKTYRVYMIGFLPGFAYMGSVDEKINTPRKTTPRTLVPAGSVGIAGEQTGIYPFDSPGGWQLIGQTPLKMFDAGKEMPCFLQPGDEVCFHPVPLHEFYKIKNA</sequence>
<dbReference type="Pfam" id="PF02682">
    <property type="entry name" value="CT_C_D"/>
    <property type="match status" value="1"/>
</dbReference>
<gene>
    <name evidence="5" type="primary">pxpB</name>
    <name evidence="5" type="ORF">GWC95_18645</name>
</gene>
<proteinExistence type="predicted"/>
<feature type="domain" description="Carboxyltransferase" evidence="4">
    <location>
        <begin position="6"/>
        <end position="214"/>
    </location>
</feature>
<accession>A0ABX0A408</accession>
<dbReference type="SMART" id="SM00796">
    <property type="entry name" value="AHS1"/>
    <property type="match status" value="1"/>
</dbReference>
<reference evidence="5 6" key="1">
    <citation type="submission" date="2020-01" db="EMBL/GenBank/DDBJ databases">
        <title>Genome analysis.</title>
        <authorList>
            <person name="Wu S."/>
            <person name="Wang G."/>
        </authorList>
    </citation>
    <scope>NUCLEOTIDE SEQUENCE [LARGE SCALE GENOMIC DNA]</scope>
    <source>
        <strain evidence="5 6">SYL130</strain>
    </source>
</reference>
<organism evidence="5 6">
    <name type="scientific">Sediminibacterium roseum</name>
    <dbReference type="NCBI Taxonomy" id="1978412"/>
    <lineage>
        <taxon>Bacteria</taxon>
        <taxon>Pseudomonadati</taxon>
        <taxon>Bacteroidota</taxon>
        <taxon>Chitinophagia</taxon>
        <taxon>Chitinophagales</taxon>
        <taxon>Chitinophagaceae</taxon>
        <taxon>Sediminibacterium</taxon>
    </lineage>
</organism>
<dbReference type="EC" id="3.5.2.9" evidence="5"/>
<keyword evidence="2 5" id="KW-0378">Hydrolase</keyword>
<keyword evidence="6" id="KW-1185">Reference proteome</keyword>
<dbReference type="NCBIfam" id="TIGR00370">
    <property type="entry name" value="5-oxoprolinase subunit PxpB"/>
    <property type="match status" value="1"/>
</dbReference>
<dbReference type="SUPFAM" id="SSF50891">
    <property type="entry name" value="Cyclophilin-like"/>
    <property type="match status" value="1"/>
</dbReference>
<dbReference type="PANTHER" id="PTHR34698">
    <property type="entry name" value="5-OXOPROLINASE SUBUNIT B"/>
    <property type="match status" value="1"/>
</dbReference>
<keyword evidence="3" id="KW-0067">ATP-binding</keyword>
<evidence type="ECO:0000256" key="2">
    <source>
        <dbReference type="ARBA" id="ARBA00022801"/>
    </source>
</evidence>
<dbReference type="GO" id="GO:0017168">
    <property type="term" value="F:5-oxoprolinase (ATP-hydrolyzing) activity"/>
    <property type="evidence" value="ECO:0007669"/>
    <property type="project" value="UniProtKB-EC"/>
</dbReference>
<dbReference type="Gene3D" id="2.40.100.10">
    <property type="entry name" value="Cyclophilin-like"/>
    <property type="match status" value="1"/>
</dbReference>
<dbReference type="InterPro" id="IPR010016">
    <property type="entry name" value="PxpB"/>
</dbReference>
<dbReference type="Proteomes" id="UP000753802">
    <property type="component" value="Unassembled WGS sequence"/>
</dbReference>
<dbReference type="Gene3D" id="3.30.1360.40">
    <property type="match status" value="1"/>
</dbReference>
<comment type="caution">
    <text evidence="5">The sequence shown here is derived from an EMBL/GenBank/DDBJ whole genome shotgun (WGS) entry which is preliminary data.</text>
</comment>
<dbReference type="InterPro" id="IPR029000">
    <property type="entry name" value="Cyclophilin-like_dom_sf"/>
</dbReference>
<evidence type="ECO:0000313" key="6">
    <source>
        <dbReference type="Proteomes" id="UP000753802"/>
    </source>
</evidence>
<dbReference type="SUPFAM" id="SSF160467">
    <property type="entry name" value="PH0987 N-terminal domain-like"/>
    <property type="match status" value="1"/>
</dbReference>
<protein>
    <submittedName>
        <fullName evidence="5">5-oxoprolinase subunit PxpB</fullName>
        <ecNumber evidence="5">3.5.2.9</ecNumber>
    </submittedName>
</protein>
<keyword evidence="1" id="KW-0547">Nucleotide-binding</keyword>
<dbReference type="PANTHER" id="PTHR34698:SF2">
    <property type="entry name" value="5-OXOPROLINASE SUBUNIT B"/>
    <property type="match status" value="1"/>
</dbReference>
<dbReference type="InterPro" id="IPR003833">
    <property type="entry name" value="CT_C_D"/>
</dbReference>
<dbReference type="EMBL" id="JAACJS010000015">
    <property type="protein sequence ID" value="NCI51950.1"/>
    <property type="molecule type" value="Genomic_DNA"/>
</dbReference>
<evidence type="ECO:0000313" key="5">
    <source>
        <dbReference type="EMBL" id="NCI51950.1"/>
    </source>
</evidence>
<name>A0ABX0A408_9BACT</name>
<evidence type="ECO:0000259" key="4">
    <source>
        <dbReference type="SMART" id="SM00796"/>
    </source>
</evidence>
<evidence type="ECO:0000256" key="1">
    <source>
        <dbReference type="ARBA" id="ARBA00022741"/>
    </source>
</evidence>